<dbReference type="InterPro" id="IPR003660">
    <property type="entry name" value="HAMP_dom"/>
</dbReference>
<dbReference type="Gene3D" id="1.10.287.130">
    <property type="match status" value="1"/>
</dbReference>
<dbReference type="PROSITE" id="PS50885">
    <property type="entry name" value="HAMP"/>
    <property type="match status" value="1"/>
</dbReference>
<evidence type="ECO:0000313" key="14">
    <source>
        <dbReference type="Proteomes" id="UP001550853"/>
    </source>
</evidence>
<evidence type="ECO:0000256" key="9">
    <source>
        <dbReference type="ARBA" id="ARBA00023012"/>
    </source>
</evidence>
<evidence type="ECO:0000256" key="10">
    <source>
        <dbReference type="SAM" id="Phobius"/>
    </source>
</evidence>
<evidence type="ECO:0000256" key="5">
    <source>
        <dbReference type="ARBA" id="ARBA00022679"/>
    </source>
</evidence>
<feature type="transmembrane region" description="Helical" evidence="10">
    <location>
        <begin position="12"/>
        <end position="33"/>
    </location>
</feature>
<keyword evidence="14" id="KW-1185">Reference proteome</keyword>
<evidence type="ECO:0000256" key="1">
    <source>
        <dbReference type="ARBA" id="ARBA00000085"/>
    </source>
</evidence>
<dbReference type="InterPro" id="IPR005467">
    <property type="entry name" value="His_kinase_dom"/>
</dbReference>
<dbReference type="InterPro" id="IPR053469">
    <property type="entry name" value="Cell_env_sensor_kinase"/>
</dbReference>
<dbReference type="Gene3D" id="6.10.340.10">
    <property type="match status" value="1"/>
</dbReference>
<evidence type="ECO:0000256" key="4">
    <source>
        <dbReference type="ARBA" id="ARBA00022553"/>
    </source>
</evidence>
<keyword evidence="5 13" id="KW-0808">Transferase</keyword>
<dbReference type="Gene3D" id="3.30.565.10">
    <property type="entry name" value="Histidine kinase-like ATPase, C-terminal domain"/>
    <property type="match status" value="1"/>
</dbReference>
<dbReference type="EMBL" id="JBEZVI010000034">
    <property type="protein sequence ID" value="MEU3714046.1"/>
    <property type="molecule type" value="Genomic_DNA"/>
</dbReference>
<dbReference type="PROSITE" id="PS50109">
    <property type="entry name" value="HIS_KIN"/>
    <property type="match status" value="1"/>
</dbReference>
<dbReference type="Pfam" id="PF00512">
    <property type="entry name" value="HisKA"/>
    <property type="match status" value="1"/>
</dbReference>
<sequence>MLRLPLRTGLRWKLSAAIALVGALVAVALSLVVHNAARASMLDNSRDVQIERLNSTQRIYESTGQLLFSAKIDDPAIPAELRKEVLTNTRATYLQDNGEAAPEVWAASPLGGGRVLSMHGRYYDRFKVLDDLDQALLVGSTAVVVGGCALGVLVGGRLSQRLRKAAAAAGKLADGDTSVRIRDAVGGRIRDETDDLAWAVDAMNDALQQRIEAERRVTADIAHELRTPVTGLLTAAELLPPGRPSELVRDRAQVLRTLVEDVLEVARLDGYAERAELQDVALGEFVARRVRALNADVGVEIVRDAEVTTDPRRLERILGNLIANAARHGKPPIDVMVEGRIIRVRDHGKGFPEALLKEGPSRFRTGSSDRAGRGHGLGLTIAAGQARVLGARLTFRNADELGDGSTGAVAILWLPENAPTATGSFPVIHLPER</sequence>
<protein>
    <recommendedName>
        <fullName evidence="3">histidine kinase</fullName>
        <ecNumber evidence="3">2.7.13.3</ecNumber>
    </recommendedName>
</protein>
<organism evidence="13 14">
    <name type="scientific">Streptomyces catenulae</name>
    <dbReference type="NCBI Taxonomy" id="66875"/>
    <lineage>
        <taxon>Bacteria</taxon>
        <taxon>Bacillati</taxon>
        <taxon>Actinomycetota</taxon>
        <taxon>Actinomycetes</taxon>
        <taxon>Kitasatosporales</taxon>
        <taxon>Streptomycetaceae</taxon>
        <taxon>Streptomyces</taxon>
    </lineage>
</organism>
<dbReference type="SUPFAM" id="SSF47384">
    <property type="entry name" value="Homodimeric domain of signal transducing histidine kinase"/>
    <property type="match status" value="1"/>
</dbReference>
<keyword evidence="10" id="KW-0472">Membrane</keyword>
<dbReference type="PANTHER" id="PTHR45436">
    <property type="entry name" value="SENSOR HISTIDINE KINASE YKOH"/>
    <property type="match status" value="1"/>
</dbReference>
<feature type="domain" description="HAMP" evidence="12">
    <location>
        <begin position="156"/>
        <end position="212"/>
    </location>
</feature>
<dbReference type="SMART" id="SM00388">
    <property type="entry name" value="HisKA"/>
    <property type="match status" value="1"/>
</dbReference>
<dbReference type="SMART" id="SM00387">
    <property type="entry name" value="HATPase_c"/>
    <property type="match status" value="1"/>
</dbReference>
<keyword evidence="9" id="KW-0902">Two-component regulatory system</keyword>
<keyword evidence="8 10" id="KW-1133">Transmembrane helix</keyword>
<proteinExistence type="predicted"/>
<keyword evidence="6 10" id="KW-0812">Transmembrane</keyword>
<gene>
    <name evidence="13" type="primary">cseC</name>
    <name evidence="13" type="ORF">AB0E61_28595</name>
</gene>
<evidence type="ECO:0000259" key="11">
    <source>
        <dbReference type="PROSITE" id="PS50109"/>
    </source>
</evidence>
<dbReference type="Pfam" id="PF02518">
    <property type="entry name" value="HATPase_c"/>
    <property type="match status" value="1"/>
</dbReference>
<evidence type="ECO:0000256" key="2">
    <source>
        <dbReference type="ARBA" id="ARBA00004236"/>
    </source>
</evidence>
<dbReference type="InterPro" id="IPR036097">
    <property type="entry name" value="HisK_dim/P_sf"/>
</dbReference>
<evidence type="ECO:0000313" key="13">
    <source>
        <dbReference type="EMBL" id="MEU3714046.1"/>
    </source>
</evidence>
<evidence type="ECO:0000259" key="12">
    <source>
        <dbReference type="PROSITE" id="PS50885"/>
    </source>
</evidence>
<evidence type="ECO:0000256" key="8">
    <source>
        <dbReference type="ARBA" id="ARBA00022989"/>
    </source>
</evidence>
<dbReference type="NCBIfam" id="NF041732">
    <property type="entry name" value="hist_kin_CseC"/>
    <property type="match status" value="1"/>
</dbReference>
<dbReference type="InterPro" id="IPR003661">
    <property type="entry name" value="HisK_dim/P_dom"/>
</dbReference>
<dbReference type="Proteomes" id="UP001550853">
    <property type="component" value="Unassembled WGS sequence"/>
</dbReference>
<comment type="catalytic activity">
    <reaction evidence="1">
        <text>ATP + protein L-histidine = ADP + protein N-phospho-L-histidine.</text>
        <dbReference type="EC" id="2.7.13.3"/>
    </reaction>
</comment>
<dbReference type="EC" id="2.7.13.3" evidence="3"/>
<feature type="domain" description="Histidine kinase" evidence="11">
    <location>
        <begin position="220"/>
        <end position="418"/>
    </location>
</feature>
<dbReference type="InterPro" id="IPR036890">
    <property type="entry name" value="HATPase_C_sf"/>
</dbReference>
<dbReference type="PANTHER" id="PTHR45436:SF5">
    <property type="entry name" value="SENSOR HISTIDINE KINASE TRCS"/>
    <property type="match status" value="1"/>
</dbReference>
<name>A0ABV2Z8U5_9ACTN</name>
<dbReference type="GO" id="GO:0004673">
    <property type="term" value="F:protein histidine kinase activity"/>
    <property type="evidence" value="ECO:0007669"/>
    <property type="project" value="UniProtKB-EC"/>
</dbReference>
<evidence type="ECO:0000256" key="3">
    <source>
        <dbReference type="ARBA" id="ARBA00012438"/>
    </source>
</evidence>
<dbReference type="SMART" id="SM00304">
    <property type="entry name" value="HAMP"/>
    <property type="match status" value="1"/>
</dbReference>
<dbReference type="RefSeq" id="WP_030288710.1">
    <property type="nucleotide sequence ID" value="NZ_JBEZVI010000034.1"/>
</dbReference>
<keyword evidence="4" id="KW-0597">Phosphoprotein</keyword>
<evidence type="ECO:0000256" key="6">
    <source>
        <dbReference type="ARBA" id="ARBA00022692"/>
    </source>
</evidence>
<evidence type="ECO:0000256" key="7">
    <source>
        <dbReference type="ARBA" id="ARBA00022777"/>
    </source>
</evidence>
<accession>A0ABV2Z8U5</accession>
<dbReference type="InterPro" id="IPR003594">
    <property type="entry name" value="HATPase_dom"/>
</dbReference>
<dbReference type="InterPro" id="IPR050428">
    <property type="entry name" value="TCS_sensor_his_kinase"/>
</dbReference>
<dbReference type="CDD" id="cd00082">
    <property type="entry name" value="HisKA"/>
    <property type="match status" value="1"/>
</dbReference>
<keyword evidence="7 13" id="KW-0418">Kinase</keyword>
<feature type="transmembrane region" description="Helical" evidence="10">
    <location>
        <begin position="135"/>
        <end position="154"/>
    </location>
</feature>
<comment type="caution">
    <text evidence="13">The sequence shown here is derived from an EMBL/GenBank/DDBJ whole genome shotgun (WGS) entry which is preliminary data.</text>
</comment>
<comment type="subcellular location">
    <subcellularLocation>
        <location evidence="2">Cell membrane</location>
    </subcellularLocation>
</comment>
<reference evidence="13 14" key="1">
    <citation type="submission" date="2024-06" db="EMBL/GenBank/DDBJ databases">
        <title>The Natural Products Discovery Center: Release of the First 8490 Sequenced Strains for Exploring Actinobacteria Biosynthetic Diversity.</title>
        <authorList>
            <person name="Kalkreuter E."/>
            <person name="Kautsar S.A."/>
            <person name="Yang D."/>
            <person name="Bader C.D."/>
            <person name="Teijaro C.N."/>
            <person name="Fluegel L."/>
            <person name="Davis C.M."/>
            <person name="Simpson J.R."/>
            <person name="Lauterbach L."/>
            <person name="Steele A.D."/>
            <person name="Gui C."/>
            <person name="Meng S."/>
            <person name="Li G."/>
            <person name="Viehrig K."/>
            <person name="Ye F."/>
            <person name="Su P."/>
            <person name="Kiefer A.F."/>
            <person name="Nichols A."/>
            <person name="Cepeda A.J."/>
            <person name="Yan W."/>
            <person name="Fan B."/>
            <person name="Jiang Y."/>
            <person name="Adhikari A."/>
            <person name="Zheng C.-J."/>
            <person name="Schuster L."/>
            <person name="Cowan T.M."/>
            <person name="Smanski M.J."/>
            <person name="Chevrette M.G."/>
            <person name="De Carvalho L.P.S."/>
            <person name="Shen B."/>
        </authorList>
    </citation>
    <scope>NUCLEOTIDE SEQUENCE [LARGE SCALE GENOMIC DNA]</scope>
    <source>
        <strain evidence="13 14">NPDC033039</strain>
    </source>
</reference>
<dbReference type="SUPFAM" id="SSF55874">
    <property type="entry name" value="ATPase domain of HSP90 chaperone/DNA topoisomerase II/histidine kinase"/>
    <property type="match status" value="1"/>
</dbReference>